<evidence type="ECO:0000313" key="15">
    <source>
        <dbReference type="EMBL" id="EHN11632.1"/>
    </source>
</evidence>
<organism evidence="15 16">
    <name type="scientific">Patulibacter medicamentivorans</name>
    <dbReference type="NCBI Taxonomy" id="1097667"/>
    <lineage>
        <taxon>Bacteria</taxon>
        <taxon>Bacillati</taxon>
        <taxon>Actinomycetota</taxon>
        <taxon>Thermoleophilia</taxon>
        <taxon>Solirubrobacterales</taxon>
        <taxon>Patulibacteraceae</taxon>
        <taxon>Patulibacter</taxon>
    </lineage>
</organism>
<comment type="cofactor">
    <cofactor evidence="3">
        <name>Co(2+)</name>
        <dbReference type="ChEBI" id="CHEBI:48828"/>
    </cofactor>
</comment>
<dbReference type="EMBL" id="AGUD01000083">
    <property type="protein sequence ID" value="EHN11632.1"/>
    <property type="molecule type" value="Genomic_DNA"/>
</dbReference>
<keyword evidence="16" id="KW-1185">Reference proteome</keyword>
<dbReference type="SUPFAM" id="SSF51366">
    <property type="entry name" value="Ribulose-phoshate binding barrel"/>
    <property type="match status" value="1"/>
</dbReference>
<proteinExistence type="inferred from homology"/>
<dbReference type="Pfam" id="PF00834">
    <property type="entry name" value="Ribul_P_3_epim"/>
    <property type="match status" value="1"/>
</dbReference>
<dbReference type="FunFam" id="3.20.20.70:FF:000004">
    <property type="entry name" value="Ribulose-phosphate 3-epimerase"/>
    <property type="match status" value="1"/>
</dbReference>
<comment type="catalytic activity">
    <reaction evidence="1 10 11">
        <text>D-ribulose 5-phosphate = D-xylulose 5-phosphate</text>
        <dbReference type="Rhea" id="RHEA:13677"/>
        <dbReference type="ChEBI" id="CHEBI:57737"/>
        <dbReference type="ChEBI" id="CHEBI:58121"/>
        <dbReference type="EC" id="5.1.3.1"/>
    </reaction>
</comment>
<dbReference type="GO" id="GO:0005737">
    <property type="term" value="C:cytoplasm"/>
    <property type="evidence" value="ECO:0007669"/>
    <property type="project" value="UniProtKB-ARBA"/>
</dbReference>
<dbReference type="HAMAP" id="MF_02227">
    <property type="entry name" value="RPE"/>
    <property type="match status" value="1"/>
</dbReference>
<dbReference type="InterPro" id="IPR026019">
    <property type="entry name" value="Ribul_P_3_epim"/>
</dbReference>
<comment type="cofactor">
    <cofactor evidence="4">
        <name>Zn(2+)</name>
        <dbReference type="ChEBI" id="CHEBI:29105"/>
    </cofactor>
</comment>
<evidence type="ECO:0000256" key="13">
    <source>
        <dbReference type="PIRSR" id="PIRSR001461-2"/>
    </source>
</evidence>
<evidence type="ECO:0000256" key="1">
    <source>
        <dbReference type="ARBA" id="ARBA00001782"/>
    </source>
</evidence>
<dbReference type="PATRIC" id="fig|1097667.3.peg.1465"/>
<dbReference type="EC" id="5.1.3.1" evidence="7 10"/>
<feature type="binding site" evidence="10 13">
    <location>
        <position position="74"/>
    </location>
    <ligand>
        <name>a divalent metal cation</name>
        <dbReference type="ChEBI" id="CHEBI:60240"/>
    </ligand>
</feature>
<comment type="cofactor">
    <cofactor evidence="2">
        <name>Mn(2+)</name>
        <dbReference type="ChEBI" id="CHEBI:29035"/>
    </cofactor>
</comment>
<evidence type="ECO:0000256" key="3">
    <source>
        <dbReference type="ARBA" id="ARBA00001941"/>
    </source>
</evidence>
<dbReference type="AlphaFoldDB" id="H0E3V1"/>
<feature type="binding site" evidence="10 13">
    <location>
        <position position="180"/>
    </location>
    <ligand>
        <name>a divalent metal cation</name>
        <dbReference type="ChEBI" id="CHEBI:60240"/>
    </ligand>
</feature>
<feature type="binding site" evidence="10 14">
    <location>
        <position position="17"/>
    </location>
    <ligand>
        <name>substrate</name>
    </ligand>
</feature>
<dbReference type="Proteomes" id="UP000005143">
    <property type="component" value="Unassembled WGS sequence"/>
</dbReference>
<dbReference type="InterPro" id="IPR000056">
    <property type="entry name" value="Ribul_P_3_epim-like"/>
</dbReference>
<evidence type="ECO:0000256" key="6">
    <source>
        <dbReference type="ARBA" id="ARBA00009541"/>
    </source>
</evidence>
<sequence length="238" mass="24396">MSTTDPRLARLKGVAPSILASDFGKLRSQVEEVVAAGASVVHIDVMDGHFVPPITMGPIVVDALKGVDAILDVHLMIERPERQLADFAKAGADVLTVHAEATPQLHYALGLARELGALAGLALCPGTPPDPLVETAELLDLALAMTVNPGWGGQKFITTSPAKIERMAALLPADVPIEVDGGVDLDTIGVCAAAGATVFVAGSAVFGKPDPGEAVRALTAKAQEAQAAVAERIPGPRG</sequence>
<comment type="cofactor">
    <cofactor evidence="5">
        <name>Fe(2+)</name>
        <dbReference type="ChEBI" id="CHEBI:29033"/>
    </cofactor>
</comment>
<comment type="pathway">
    <text evidence="10">Carbohydrate degradation.</text>
</comment>
<evidence type="ECO:0000256" key="10">
    <source>
        <dbReference type="HAMAP-Rule" id="MF_02227"/>
    </source>
</evidence>
<feature type="active site" description="Proton acceptor" evidence="10 12">
    <location>
        <position position="44"/>
    </location>
</feature>
<keyword evidence="8 10" id="KW-0479">Metal-binding</keyword>
<evidence type="ECO:0000256" key="14">
    <source>
        <dbReference type="PIRSR" id="PIRSR001461-3"/>
    </source>
</evidence>
<dbReference type="InterPro" id="IPR013785">
    <property type="entry name" value="Aldolase_TIM"/>
</dbReference>
<feature type="binding site" evidence="10 14">
    <location>
        <begin position="202"/>
        <end position="203"/>
    </location>
    <ligand>
        <name>substrate</name>
    </ligand>
</feature>
<feature type="binding site" evidence="10 14">
    <location>
        <position position="74"/>
    </location>
    <ligand>
        <name>substrate</name>
    </ligand>
</feature>
<evidence type="ECO:0000256" key="7">
    <source>
        <dbReference type="ARBA" id="ARBA00013188"/>
    </source>
</evidence>
<comment type="caution">
    <text evidence="10">Lacks conserved residue(s) required for the propagation of feature annotation.</text>
</comment>
<dbReference type="Gene3D" id="3.20.20.70">
    <property type="entry name" value="Aldolase class I"/>
    <property type="match status" value="1"/>
</dbReference>
<evidence type="ECO:0000256" key="11">
    <source>
        <dbReference type="PIRNR" id="PIRNR001461"/>
    </source>
</evidence>
<dbReference type="GO" id="GO:0019323">
    <property type="term" value="P:pentose catabolic process"/>
    <property type="evidence" value="ECO:0007669"/>
    <property type="project" value="UniProtKB-UniRule"/>
</dbReference>
<comment type="caution">
    <text evidence="15">The sequence shown here is derived from an EMBL/GenBank/DDBJ whole genome shotgun (WGS) entry which is preliminary data.</text>
</comment>
<evidence type="ECO:0000313" key="16">
    <source>
        <dbReference type="Proteomes" id="UP000005143"/>
    </source>
</evidence>
<dbReference type="GO" id="GO:0004750">
    <property type="term" value="F:D-ribulose-phosphate 3-epimerase activity"/>
    <property type="evidence" value="ECO:0007669"/>
    <property type="project" value="UniProtKB-UniRule"/>
</dbReference>
<evidence type="ECO:0000256" key="9">
    <source>
        <dbReference type="ARBA" id="ARBA00023235"/>
    </source>
</evidence>
<dbReference type="PANTHER" id="PTHR11749">
    <property type="entry name" value="RIBULOSE-5-PHOSPHATE-3-EPIMERASE"/>
    <property type="match status" value="1"/>
</dbReference>
<keyword evidence="10 11" id="KW-0119">Carbohydrate metabolism</keyword>
<gene>
    <name evidence="10" type="primary">rpe</name>
    <name evidence="15" type="ORF">PAI11_14760</name>
</gene>
<feature type="binding site" evidence="10 13">
    <location>
        <position position="42"/>
    </location>
    <ligand>
        <name>a divalent metal cation</name>
        <dbReference type="ChEBI" id="CHEBI:60240"/>
    </ligand>
</feature>
<comment type="similarity">
    <text evidence="6 10 11">Belongs to the ribulose-phosphate 3-epimerase family.</text>
</comment>
<keyword evidence="13" id="KW-0862">Zinc</keyword>
<dbReference type="NCBIfam" id="NF004076">
    <property type="entry name" value="PRK05581.1-4"/>
    <property type="match status" value="1"/>
</dbReference>
<feature type="active site" description="Proton donor" evidence="10 12">
    <location>
        <position position="180"/>
    </location>
</feature>
<comment type="function">
    <text evidence="10">Catalyzes the reversible epimerization of D-ribulose 5-phosphate to D-xylulose 5-phosphate.</text>
</comment>
<evidence type="ECO:0000256" key="8">
    <source>
        <dbReference type="ARBA" id="ARBA00022723"/>
    </source>
</evidence>
<dbReference type="PIRSF" id="PIRSF001461">
    <property type="entry name" value="RPE"/>
    <property type="match status" value="1"/>
</dbReference>
<evidence type="ECO:0000256" key="12">
    <source>
        <dbReference type="PIRSR" id="PIRSR001461-1"/>
    </source>
</evidence>
<feature type="binding site" evidence="10">
    <location>
        <begin position="180"/>
        <end position="182"/>
    </location>
    <ligand>
        <name>substrate</name>
    </ligand>
</feature>
<dbReference type="NCBIfam" id="TIGR01163">
    <property type="entry name" value="rpe"/>
    <property type="match status" value="1"/>
</dbReference>
<dbReference type="CDD" id="cd00429">
    <property type="entry name" value="RPE"/>
    <property type="match status" value="1"/>
</dbReference>
<dbReference type="GO" id="GO:0046872">
    <property type="term" value="F:metal ion binding"/>
    <property type="evidence" value="ECO:0007669"/>
    <property type="project" value="UniProtKB-UniRule"/>
</dbReference>
<protein>
    <recommendedName>
        <fullName evidence="7 10">Ribulose-phosphate 3-epimerase</fullName>
        <ecNumber evidence="7 10">5.1.3.1</ecNumber>
    </recommendedName>
</protein>
<evidence type="ECO:0000256" key="2">
    <source>
        <dbReference type="ARBA" id="ARBA00001936"/>
    </source>
</evidence>
<feature type="binding site" evidence="14">
    <location>
        <position position="182"/>
    </location>
    <ligand>
        <name>substrate</name>
    </ligand>
</feature>
<dbReference type="InterPro" id="IPR011060">
    <property type="entry name" value="RibuloseP-bd_barrel"/>
</dbReference>
<feature type="binding site" evidence="10 13">
    <location>
        <position position="44"/>
    </location>
    <ligand>
        <name>a divalent metal cation</name>
        <dbReference type="ChEBI" id="CHEBI:60240"/>
    </ligand>
</feature>
<keyword evidence="13" id="KW-0170">Cobalt</keyword>
<name>H0E3V1_9ACTN</name>
<evidence type="ECO:0000256" key="4">
    <source>
        <dbReference type="ARBA" id="ARBA00001947"/>
    </source>
</evidence>
<keyword evidence="9 10" id="KW-0413">Isomerase</keyword>
<evidence type="ECO:0000256" key="5">
    <source>
        <dbReference type="ARBA" id="ARBA00001954"/>
    </source>
</evidence>
<reference evidence="15 16" key="1">
    <citation type="journal article" date="2013" name="Biodegradation">
        <title>Quantitative proteomic analysis of ibuprofen-degrading Patulibacter sp. strain I11.</title>
        <authorList>
            <person name="Almeida B."/>
            <person name="Kjeldal H."/>
            <person name="Lolas I."/>
            <person name="Knudsen A.D."/>
            <person name="Carvalho G."/>
            <person name="Nielsen K.L."/>
            <person name="Barreto Crespo M.T."/>
            <person name="Stensballe A."/>
            <person name="Nielsen J.L."/>
        </authorList>
    </citation>
    <scope>NUCLEOTIDE SEQUENCE [LARGE SCALE GENOMIC DNA]</scope>
    <source>
        <strain evidence="15 16">I11</strain>
    </source>
</reference>
<keyword evidence="13" id="KW-0464">Manganese</keyword>
<comment type="cofactor">
    <cofactor evidence="10 13">
        <name>a divalent metal cation</name>
        <dbReference type="ChEBI" id="CHEBI:60240"/>
    </cofactor>
    <text evidence="10 13">Binds 1 divalent metal cation per subunit.</text>
</comment>
<dbReference type="RefSeq" id="WP_007572675.1">
    <property type="nucleotide sequence ID" value="NZ_AGUD01000083.1"/>
</dbReference>
<feature type="binding site" evidence="14">
    <location>
        <begin position="150"/>
        <end position="153"/>
    </location>
    <ligand>
        <name>substrate</name>
    </ligand>
</feature>
<dbReference type="GO" id="GO:0006098">
    <property type="term" value="P:pentose-phosphate shunt"/>
    <property type="evidence" value="ECO:0007669"/>
    <property type="project" value="UniProtKB-UniRule"/>
</dbReference>
<accession>H0E3V1</accession>